<feature type="domain" description="Carbohydrate kinase FGGY C-terminal" evidence="7">
    <location>
        <begin position="190"/>
        <end position="373"/>
    </location>
</feature>
<dbReference type="InterPro" id="IPR050406">
    <property type="entry name" value="FGGY_Carb_Kinase"/>
</dbReference>
<dbReference type="InterPro" id="IPR018485">
    <property type="entry name" value="FGGY_C"/>
</dbReference>
<comment type="similarity">
    <text evidence="1 5">Belongs to the FGGY kinase family.</text>
</comment>
<keyword evidence="2" id="KW-0119">Carbohydrate metabolism</keyword>
<dbReference type="PANTHER" id="PTHR43095:SF5">
    <property type="entry name" value="XYLULOSE KINASE"/>
    <property type="match status" value="1"/>
</dbReference>
<comment type="caution">
    <text evidence="8">The sequence shown here is derived from an EMBL/GenBank/DDBJ whole genome shotgun (WGS) entry which is preliminary data.</text>
</comment>
<name>A0A839R163_9MICO</name>
<organism evidence="8 9">
    <name type="scientific">Helcobacillus massiliensis</name>
    <dbReference type="NCBI Taxonomy" id="521392"/>
    <lineage>
        <taxon>Bacteria</taxon>
        <taxon>Bacillati</taxon>
        <taxon>Actinomycetota</taxon>
        <taxon>Actinomycetes</taxon>
        <taxon>Micrococcales</taxon>
        <taxon>Dermabacteraceae</taxon>
        <taxon>Helcobacillus</taxon>
    </lineage>
</organism>
<dbReference type="InterPro" id="IPR043129">
    <property type="entry name" value="ATPase_NBD"/>
</dbReference>
<evidence type="ECO:0000256" key="4">
    <source>
        <dbReference type="ARBA" id="ARBA00022777"/>
    </source>
</evidence>
<dbReference type="EMBL" id="JACHWP010000007">
    <property type="protein sequence ID" value="MBB3023587.1"/>
    <property type="molecule type" value="Genomic_DNA"/>
</dbReference>
<evidence type="ECO:0000256" key="2">
    <source>
        <dbReference type="ARBA" id="ARBA00022629"/>
    </source>
</evidence>
<accession>A0A839R163</accession>
<gene>
    <name evidence="8" type="ORF">FHX50_001884</name>
</gene>
<dbReference type="InterPro" id="IPR018483">
    <property type="entry name" value="Carb_kinase_FGGY_CS"/>
</dbReference>
<evidence type="ECO:0000313" key="8">
    <source>
        <dbReference type="EMBL" id="MBB3023587.1"/>
    </source>
</evidence>
<keyword evidence="9" id="KW-1185">Reference proteome</keyword>
<evidence type="ECO:0000259" key="6">
    <source>
        <dbReference type="Pfam" id="PF00370"/>
    </source>
</evidence>
<keyword evidence="2" id="KW-0859">Xylose metabolism</keyword>
<dbReference type="InterPro" id="IPR018484">
    <property type="entry name" value="FGGY_N"/>
</dbReference>
<dbReference type="GO" id="GO:0004856">
    <property type="term" value="F:D-xylulokinase activity"/>
    <property type="evidence" value="ECO:0007669"/>
    <property type="project" value="UniProtKB-EC"/>
</dbReference>
<dbReference type="GO" id="GO:0042732">
    <property type="term" value="P:D-xylose metabolic process"/>
    <property type="evidence" value="ECO:0007669"/>
    <property type="project" value="UniProtKB-KW"/>
</dbReference>
<proteinExistence type="inferred from homology"/>
<dbReference type="PANTHER" id="PTHR43095">
    <property type="entry name" value="SUGAR KINASE"/>
    <property type="match status" value="1"/>
</dbReference>
<dbReference type="Proteomes" id="UP000568050">
    <property type="component" value="Unassembled WGS sequence"/>
</dbReference>
<evidence type="ECO:0000313" key="9">
    <source>
        <dbReference type="Proteomes" id="UP000568050"/>
    </source>
</evidence>
<keyword evidence="3 5" id="KW-0808">Transferase</keyword>
<evidence type="ECO:0000256" key="1">
    <source>
        <dbReference type="ARBA" id="ARBA00009156"/>
    </source>
</evidence>
<dbReference type="Pfam" id="PF02782">
    <property type="entry name" value="FGGY_C"/>
    <property type="match status" value="1"/>
</dbReference>
<evidence type="ECO:0000259" key="7">
    <source>
        <dbReference type="Pfam" id="PF02782"/>
    </source>
</evidence>
<dbReference type="Pfam" id="PF00370">
    <property type="entry name" value="FGGY_N"/>
    <property type="match status" value="1"/>
</dbReference>
<protein>
    <submittedName>
        <fullName evidence="8">Xylulokinase</fullName>
        <ecNumber evidence="8">2.7.1.17</ecNumber>
    </submittedName>
</protein>
<reference evidence="8 9" key="1">
    <citation type="submission" date="2020-08" db="EMBL/GenBank/DDBJ databases">
        <title>Sequencing the genomes of 1000 actinobacteria strains.</title>
        <authorList>
            <person name="Klenk H.-P."/>
        </authorList>
    </citation>
    <scope>NUCLEOTIDE SEQUENCE [LARGE SCALE GENOMIC DNA]</scope>
    <source>
        <strain evidence="8 9">DSM 23040</strain>
    </source>
</reference>
<evidence type="ECO:0000256" key="5">
    <source>
        <dbReference type="RuleBase" id="RU003733"/>
    </source>
</evidence>
<dbReference type="EC" id="2.7.1.17" evidence="8"/>
<sequence>MDEVIGPLMPRADAVAVGGQQHGMVALNAQGLPVRDALLWNDTRSAGAADDLISELGGPAAAVRATGSVHVASITSTKLRWVRDNEPENASRIARVVLPHDWLNHHLDAAGGWFTDRGDASGTGYFSPEQDDWDPELAVHALGRDFARPTIAHHPNAVVGETSTGAVIAPGTGDNMAAALGLGLAEGDMSVSVGTSGVAAMRADSVARDETGAVNGFADATGRWLPLACTLNASRILDFGCMMLGVDYDQLSELALRSVPGARGAVFVPYLDGERAPNRPTATGTLHGLTRQHRREDIARAVVEGLLCSLADAVSFVEAAAGRSADRLLLIGGGSKSAAVRELAPMVFGLPIHVPATAEYVALGAARQAAWALSGAQEPPVWQGPALALMEADHAPEVLEHYRKVRG</sequence>
<evidence type="ECO:0000256" key="3">
    <source>
        <dbReference type="ARBA" id="ARBA00022679"/>
    </source>
</evidence>
<dbReference type="AlphaFoldDB" id="A0A839R163"/>
<dbReference type="PROSITE" id="PS00445">
    <property type="entry name" value="FGGY_KINASES_2"/>
    <property type="match status" value="1"/>
</dbReference>
<feature type="domain" description="Carbohydrate kinase FGGY N-terminal" evidence="6">
    <location>
        <begin position="13"/>
        <end position="138"/>
    </location>
</feature>
<dbReference type="PROSITE" id="PS00933">
    <property type="entry name" value="FGGY_KINASES_1"/>
    <property type="match status" value="1"/>
</dbReference>
<dbReference type="Gene3D" id="3.30.420.40">
    <property type="match status" value="2"/>
</dbReference>
<dbReference type="SUPFAM" id="SSF53067">
    <property type="entry name" value="Actin-like ATPase domain"/>
    <property type="match status" value="2"/>
</dbReference>
<keyword evidence="4 5" id="KW-0418">Kinase</keyword>